<protein>
    <submittedName>
        <fullName evidence="16">Cytochrome P450</fullName>
    </submittedName>
</protein>
<dbReference type="SUPFAM" id="SSF48264">
    <property type="entry name" value="Cytochrome P450"/>
    <property type="match status" value="1"/>
</dbReference>
<keyword evidence="11 15" id="KW-0503">Monooxygenase</keyword>
<dbReference type="CDD" id="cd11065">
    <property type="entry name" value="CYP64-like"/>
    <property type="match status" value="1"/>
</dbReference>
<evidence type="ECO:0000256" key="2">
    <source>
        <dbReference type="ARBA" id="ARBA00004167"/>
    </source>
</evidence>
<evidence type="ECO:0000256" key="7">
    <source>
        <dbReference type="ARBA" id="ARBA00022723"/>
    </source>
</evidence>
<name>A0A4S8KLN6_DENBC</name>
<dbReference type="GO" id="GO:0016705">
    <property type="term" value="F:oxidoreductase activity, acting on paired donors, with incorporation or reduction of molecular oxygen"/>
    <property type="evidence" value="ECO:0007669"/>
    <property type="project" value="InterPro"/>
</dbReference>
<evidence type="ECO:0000256" key="13">
    <source>
        <dbReference type="ARBA" id="ARBA00023180"/>
    </source>
</evidence>
<evidence type="ECO:0000256" key="4">
    <source>
        <dbReference type="ARBA" id="ARBA00010617"/>
    </source>
</evidence>
<reference evidence="16 17" key="1">
    <citation type="journal article" date="2019" name="Nat. Ecol. Evol.">
        <title>Megaphylogeny resolves global patterns of mushroom evolution.</title>
        <authorList>
            <person name="Varga T."/>
            <person name="Krizsan K."/>
            <person name="Foldi C."/>
            <person name="Dima B."/>
            <person name="Sanchez-Garcia M."/>
            <person name="Sanchez-Ramirez S."/>
            <person name="Szollosi G.J."/>
            <person name="Szarkandi J.G."/>
            <person name="Papp V."/>
            <person name="Albert L."/>
            <person name="Andreopoulos W."/>
            <person name="Angelini C."/>
            <person name="Antonin V."/>
            <person name="Barry K.W."/>
            <person name="Bougher N.L."/>
            <person name="Buchanan P."/>
            <person name="Buyck B."/>
            <person name="Bense V."/>
            <person name="Catcheside P."/>
            <person name="Chovatia M."/>
            <person name="Cooper J."/>
            <person name="Damon W."/>
            <person name="Desjardin D."/>
            <person name="Finy P."/>
            <person name="Geml J."/>
            <person name="Haridas S."/>
            <person name="Hughes K."/>
            <person name="Justo A."/>
            <person name="Karasinski D."/>
            <person name="Kautmanova I."/>
            <person name="Kiss B."/>
            <person name="Kocsube S."/>
            <person name="Kotiranta H."/>
            <person name="LaButti K.M."/>
            <person name="Lechner B.E."/>
            <person name="Liimatainen K."/>
            <person name="Lipzen A."/>
            <person name="Lukacs Z."/>
            <person name="Mihaltcheva S."/>
            <person name="Morgado L.N."/>
            <person name="Niskanen T."/>
            <person name="Noordeloos M.E."/>
            <person name="Ohm R.A."/>
            <person name="Ortiz-Santana B."/>
            <person name="Ovrebo C."/>
            <person name="Racz N."/>
            <person name="Riley R."/>
            <person name="Savchenko A."/>
            <person name="Shiryaev A."/>
            <person name="Soop K."/>
            <person name="Spirin V."/>
            <person name="Szebenyi C."/>
            <person name="Tomsovsky M."/>
            <person name="Tulloss R.E."/>
            <person name="Uehling J."/>
            <person name="Grigoriev I.V."/>
            <person name="Vagvolgyi C."/>
            <person name="Papp T."/>
            <person name="Martin F.M."/>
            <person name="Miettinen O."/>
            <person name="Hibbett D.S."/>
            <person name="Nagy L.G."/>
        </authorList>
    </citation>
    <scope>NUCLEOTIDE SEQUENCE [LARGE SCALE GENOMIC DNA]</scope>
    <source>
        <strain evidence="16 17">CBS 962.96</strain>
    </source>
</reference>
<keyword evidence="13" id="KW-0325">Glycoprotein</keyword>
<comment type="pathway">
    <text evidence="3">Secondary metabolite biosynthesis.</text>
</comment>
<keyword evidence="8" id="KW-1133">Transmembrane helix</keyword>
<evidence type="ECO:0000256" key="3">
    <source>
        <dbReference type="ARBA" id="ARBA00005179"/>
    </source>
</evidence>
<dbReference type="EMBL" id="ML180945">
    <property type="protein sequence ID" value="THU76393.1"/>
    <property type="molecule type" value="Genomic_DNA"/>
</dbReference>
<dbReference type="InterPro" id="IPR036396">
    <property type="entry name" value="Cyt_P450_sf"/>
</dbReference>
<organism evidence="16 17">
    <name type="scientific">Dendrothele bispora (strain CBS 962.96)</name>
    <dbReference type="NCBI Taxonomy" id="1314807"/>
    <lineage>
        <taxon>Eukaryota</taxon>
        <taxon>Fungi</taxon>
        <taxon>Dikarya</taxon>
        <taxon>Basidiomycota</taxon>
        <taxon>Agaricomycotina</taxon>
        <taxon>Agaricomycetes</taxon>
        <taxon>Agaricomycetidae</taxon>
        <taxon>Agaricales</taxon>
        <taxon>Agaricales incertae sedis</taxon>
        <taxon>Dendrothele</taxon>
    </lineage>
</organism>
<dbReference type="InterPro" id="IPR050364">
    <property type="entry name" value="Cytochrome_P450_fung"/>
</dbReference>
<keyword evidence="7 14" id="KW-0479">Metal-binding</keyword>
<evidence type="ECO:0000313" key="16">
    <source>
        <dbReference type="EMBL" id="THU76393.1"/>
    </source>
</evidence>
<accession>A0A4S8KLN6</accession>
<keyword evidence="12" id="KW-0472">Membrane</keyword>
<dbReference type="GO" id="GO:0004497">
    <property type="term" value="F:monooxygenase activity"/>
    <property type="evidence" value="ECO:0007669"/>
    <property type="project" value="UniProtKB-KW"/>
</dbReference>
<evidence type="ECO:0000256" key="9">
    <source>
        <dbReference type="ARBA" id="ARBA00023002"/>
    </source>
</evidence>
<dbReference type="GO" id="GO:0016020">
    <property type="term" value="C:membrane"/>
    <property type="evidence" value="ECO:0007669"/>
    <property type="project" value="UniProtKB-SubCell"/>
</dbReference>
<evidence type="ECO:0000256" key="15">
    <source>
        <dbReference type="RuleBase" id="RU000461"/>
    </source>
</evidence>
<keyword evidence="9 15" id="KW-0560">Oxidoreductase</keyword>
<keyword evidence="10 14" id="KW-0408">Iron</keyword>
<evidence type="ECO:0000256" key="5">
    <source>
        <dbReference type="ARBA" id="ARBA00022617"/>
    </source>
</evidence>
<dbReference type="InterPro" id="IPR017972">
    <property type="entry name" value="Cyt_P450_CS"/>
</dbReference>
<dbReference type="PRINTS" id="PR00463">
    <property type="entry name" value="EP450I"/>
</dbReference>
<keyword evidence="17" id="KW-1185">Reference proteome</keyword>
<evidence type="ECO:0000256" key="10">
    <source>
        <dbReference type="ARBA" id="ARBA00023004"/>
    </source>
</evidence>
<dbReference type="OrthoDB" id="2789670at2759"/>
<proteinExistence type="inferred from homology"/>
<dbReference type="Pfam" id="PF00067">
    <property type="entry name" value="p450"/>
    <property type="match status" value="1"/>
</dbReference>
<evidence type="ECO:0000256" key="14">
    <source>
        <dbReference type="PIRSR" id="PIRSR602401-1"/>
    </source>
</evidence>
<evidence type="ECO:0000313" key="17">
    <source>
        <dbReference type="Proteomes" id="UP000297245"/>
    </source>
</evidence>
<dbReference type="InterPro" id="IPR002401">
    <property type="entry name" value="Cyt_P450_E_grp-I"/>
</dbReference>
<comment type="similarity">
    <text evidence="4 15">Belongs to the cytochrome P450 family.</text>
</comment>
<feature type="binding site" description="axial binding residue" evidence="14">
    <location>
        <position position="421"/>
    </location>
    <ligand>
        <name>heme</name>
        <dbReference type="ChEBI" id="CHEBI:30413"/>
    </ligand>
    <ligandPart>
        <name>Fe</name>
        <dbReference type="ChEBI" id="CHEBI:18248"/>
    </ligandPart>
</feature>
<evidence type="ECO:0000256" key="12">
    <source>
        <dbReference type="ARBA" id="ARBA00023136"/>
    </source>
</evidence>
<dbReference type="GO" id="GO:0005506">
    <property type="term" value="F:iron ion binding"/>
    <property type="evidence" value="ECO:0007669"/>
    <property type="project" value="InterPro"/>
</dbReference>
<dbReference type="Proteomes" id="UP000297245">
    <property type="component" value="Unassembled WGS sequence"/>
</dbReference>
<dbReference type="PANTHER" id="PTHR46300:SF2">
    <property type="entry name" value="CYTOCHROME P450 MONOOXYGENASE ALNH-RELATED"/>
    <property type="match status" value="1"/>
</dbReference>
<dbReference type="AlphaFoldDB" id="A0A4S8KLN6"/>
<dbReference type="PROSITE" id="PS00086">
    <property type="entry name" value="CYTOCHROME_P450"/>
    <property type="match status" value="1"/>
</dbReference>
<gene>
    <name evidence="16" type="ORF">K435DRAFT_704935</name>
</gene>
<sequence>MVVSILFIYVVYRLFSYRRQFPPGPNPLPVIGNVHQIPTLRPEETYQSWQKKYGDIIYVRIFGSSMLILNTFQAAQELLEERGALYSDRPRFVLFNELMGWHNASTHVQYGPRFRQHRRFIHQTFNEQAARSLRPIQEKETSTLMTGLRESPEQYSQHIRRFAAATIIKVTYGKDVTSVDDPFVLLAERAGSLTVQSGTPAATLVDFFPILKYLPEWAPMAGFKRNARVVKQAVDDMMNVPFERVKEQMKAGTAPNCLTSRLLESFGESITFGDEEDIKGVAGSMYAAAEDTTTCVLLSFILAMVLHPQSFENAQEEMDRVIQDDKLPTLEDRRRLPYLECVLKEVIRWNPPVPLGIPHRLMHDDMYDGYHIPKGATILANIYAMLQDCSDPKTFRPERYLELDKTLDPQKVVFGFGRRRCPGRYFADTGIWLVVASLVASTNITKARDEQGREIIPNVEFDTGFVRHPKSFPCSITPRSSETRNLIDK</sequence>
<dbReference type="GO" id="GO:0020037">
    <property type="term" value="F:heme binding"/>
    <property type="evidence" value="ECO:0007669"/>
    <property type="project" value="InterPro"/>
</dbReference>
<keyword evidence="6" id="KW-0812">Transmembrane</keyword>
<dbReference type="PRINTS" id="PR00385">
    <property type="entry name" value="P450"/>
</dbReference>
<dbReference type="PANTHER" id="PTHR46300">
    <property type="entry name" value="P450, PUTATIVE (EUROFUNG)-RELATED-RELATED"/>
    <property type="match status" value="1"/>
</dbReference>
<evidence type="ECO:0000256" key="8">
    <source>
        <dbReference type="ARBA" id="ARBA00022989"/>
    </source>
</evidence>
<evidence type="ECO:0000256" key="1">
    <source>
        <dbReference type="ARBA" id="ARBA00001971"/>
    </source>
</evidence>
<evidence type="ECO:0000256" key="6">
    <source>
        <dbReference type="ARBA" id="ARBA00022692"/>
    </source>
</evidence>
<dbReference type="Gene3D" id="1.10.630.10">
    <property type="entry name" value="Cytochrome P450"/>
    <property type="match status" value="1"/>
</dbReference>
<comment type="cofactor">
    <cofactor evidence="1 14">
        <name>heme</name>
        <dbReference type="ChEBI" id="CHEBI:30413"/>
    </cofactor>
</comment>
<evidence type="ECO:0000256" key="11">
    <source>
        <dbReference type="ARBA" id="ARBA00023033"/>
    </source>
</evidence>
<dbReference type="InterPro" id="IPR001128">
    <property type="entry name" value="Cyt_P450"/>
</dbReference>
<comment type="subcellular location">
    <subcellularLocation>
        <location evidence="2">Membrane</location>
        <topology evidence="2">Single-pass membrane protein</topology>
    </subcellularLocation>
</comment>
<keyword evidence="5 14" id="KW-0349">Heme</keyword>